<organism evidence="1 2">
    <name type="scientific">Ditylenchus destructor</name>
    <dbReference type="NCBI Taxonomy" id="166010"/>
    <lineage>
        <taxon>Eukaryota</taxon>
        <taxon>Metazoa</taxon>
        <taxon>Ecdysozoa</taxon>
        <taxon>Nematoda</taxon>
        <taxon>Chromadorea</taxon>
        <taxon>Rhabditida</taxon>
        <taxon>Tylenchina</taxon>
        <taxon>Tylenchomorpha</taxon>
        <taxon>Sphaerularioidea</taxon>
        <taxon>Anguinidae</taxon>
        <taxon>Anguininae</taxon>
        <taxon>Ditylenchus</taxon>
    </lineage>
</organism>
<evidence type="ECO:0000313" key="2">
    <source>
        <dbReference type="Proteomes" id="UP001201812"/>
    </source>
</evidence>
<keyword evidence="2" id="KW-1185">Reference proteome</keyword>
<evidence type="ECO:0008006" key="3">
    <source>
        <dbReference type="Google" id="ProtNLM"/>
    </source>
</evidence>
<dbReference type="AlphaFoldDB" id="A0AAD4N9H5"/>
<dbReference type="EMBL" id="JAKKPZ010000009">
    <property type="protein sequence ID" value="KAI1717259.1"/>
    <property type="molecule type" value="Genomic_DNA"/>
</dbReference>
<name>A0AAD4N9H5_9BILA</name>
<gene>
    <name evidence="1" type="ORF">DdX_06998</name>
</gene>
<comment type="caution">
    <text evidence="1">The sequence shown here is derived from an EMBL/GenBank/DDBJ whole genome shotgun (WGS) entry which is preliminary data.</text>
</comment>
<proteinExistence type="predicted"/>
<evidence type="ECO:0000313" key="1">
    <source>
        <dbReference type="EMBL" id="KAI1717259.1"/>
    </source>
</evidence>
<sequence length="159" mass="18074">MGSIASSSEPGIDGIEDNDECKPCDCDPSHHRAFKAEIINVPQRYGNPDGYLSNITAYFSHAFLHWLVEVNFKCNNCGRKFMCTMDFDVGGKHWYWNKVSDNRPIKYSAGIDRPLEYVEHQYGEMQGDGYSIISFNCIHWAKDFYSRLTGEPLTGDPSS</sequence>
<dbReference type="Proteomes" id="UP001201812">
    <property type="component" value="Unassembled WGS sequence"/>
</dbReference>
<accession>A0AAD4N9H5</accession>
<reference evidence="1" key="1">
    <citation type="submission" date="2022-01" db="EMBL/GenBank/DDBJ databases">
        <title>Genome Sequence Resource for Two Populations of Ditylenchus destructor, the Migratory Endoparasitic Phytonematode.</title>
        <authorList>
            <person name="Zhang H."/>
            <person name="Lin R."/>
            <person name="Xie B."/>
        </authorList>
    </citation>
    <scope>NUCLEOTIDE SEQUENCE</scope>
    <source>
        <strain evidence="1">BazhouSP</strain>
    </source>
</reference>
<protein>
    <recommendedName>
        <fullName evidence="3">PPPDE domain-containing protein</fullName>
    </recommendedName>
</protein>